<accession>A0A9W4TC34</accession>
<sequence length="61" mass="6970">HRLGSIRELELEKALRGSIKTASDIANDYKVLQDIYLERVKDFNRICSGCNIKFSQLNTAN</sequence>
<dbReference type="Proteomes" id="UP001153678">
    <property type="component" value="Unassembled WGS sequence"/>
</dbReference>
<name>A0A9W4TC34_9GLOM</name>
<feature type="non-terminal residue" evidence="1">
    <location>
        <position position="1"/>
    </location>
</feature>
<dbReference type="EMBL" id="CAMKVN010023043">
    <property type="protein sequence ID" value="CAI2200019.1"/>
    <property type="molecule type" value="Genomic_DNA"/>
</dbReference>
<protein>
    <submittedName>
        <fullName evidence="1">12514_t:CDS:1</fullName>
    </submittedName>
</protein>
<evidence type="ECO:0000313" key="1">
    <source>
        <dbReference type="EMBL" id="CAI2200019.1"/>
    </source>
</evidence>
<comment type="caution">
    <text evidence="1">The sequence shown here is derived from an EMBL/GenBank/DDBJ whole genome shotgun (WGS) entry which is preliminary data.</text>
</comment>
<gene>
    <name evidence="1" type="ORF">FWILDA_LOCUS19361</name>
</gene>
<keyword evidence="2" id="KW-1185">Reference proteome</keyword>
<feature type="non-terminal residue" evidence="1">
    <location>
        <position position="61"/>
    </location>
</feature>
<evidence type="ECO:0000313" key="2">
    <source>
        <dbReference type="Proteomes" id="UP001153678"/>
    </source>
</evidence>
<dbReference type="AlphaFoldDB" id="A0A9W4TC34"/>
<organism evidence="1 2">
    <name type="scientific">Funneliformis geosporum</name>
    <dbReference type="NCBI Taxonomy" id="1117311"/>
    <lineage>
        <taxon>Eukaryota</taxon>
        <taxon>Fungi</taxon>
        <taxon>Fungi incertae sedis</taxon>
        <taxon>Mucoromycota</taxon>
        <taxon>Glomeromycotina</taxon>
        <taxon>Glomeromycetes</taxon>
        <taxon>Glomerales</taxon>
        <taxon>Glomeraceae</taxon>
        <taxon>Funneliformis</taxon>
    </lineage>
</organism>
<dbReference type="OrthoDB" id="2396896at2759"/>
<proteinExistence type="predicted"/>
<reference evidence="1" key="1">
    <citation type="submission" date="2022-08" db="EMBL/GenBank/DDBJ databases">
        <authorList>
            <person name="Kallberg Y."/>
            <person name="Tangrot J."/>
            <person name="Rosling A."/>
        </authorList>
    </citation>
    <scope>NUCLEOTIDE SEQUENCE</scope>
    <source>
        <strain evidence="1">Wild A</strain>
    </source>
</reference>